<dbReference type="EMBL" id="ADBJ01000010">
    <property type="protein sequence ID" value="EFA84041.1"/>
    <property type="molecule type" value="Genomic_DNA"/>
</dbReference>
<protein>
    <submittedName>
        <fullName evidence="1">Uncharacterized protein</fullName>
    </submittedName>
</protein>
<dbReference type="RefSeq" id="XP_020436158.1">
    <property type="nucleotide sequence ID" value="XM_020574086.1"/>
</dbReference>
<name>D3B3Z3_HETP5</name>
<proteinExistence type="predicted"/>
<evidence type="ECO:0000313" key="2">
    <source>
        <dbReference type="Proteomes" id="UP000001396"/>
    </source>
</evidence>
<dbReference type="AlphaFoldDB" id="D3B3Z3"/>
<organism evidence="1 2">
    <name type="scientific">Heterostelium pallidum (strain ATCC 26659 / Pp 5 / PN500)</name>
    <name type="common">Cellular slime mold</name>
    <name type="synonym">Polysphondylium pallidum</name>
    <dbReference type="NCBI Taxonomy" id="670386"/>
    <lineage>
        <taxon>Eukaryota</taxon>
        <taxon>Amoebozoa</taxon>
        <taxon>Evosea</taxon>
        <taxon>Eumycetozoa</taxon>
        <taxon>Dictyostelia</taxon>
        <taxon>Acytosteliales</taxon>
        <taxon>Acytosteliaceae</taxon>
        <taxon>Heterostelium</taxon>
    </lineage>
</organism>
<dbReference type="GeneID" id="31358637"/>
<accession>D3B3Z3</accession>
<sequence length="782" mass="89862">MLGYRLLRSNIVKYGHIERPLHYSTVASSFHHHQSNNHSFVSPPQSTPKIASITTKSKQNNNNNNDNDANKIITQSKYKNPPDFAPSSIEPWASTYKNNKVAAYKELRILIDSKTKGLHFYLDVFEFTRKMADDQGEPMTLLLLNLLLEAATSLKGDKKFISAIIKEINIVSDEDFGSKTHEIMLSYYLERGSIAGISSQLRSIKKKNLEFSSQTMSHLVLRAYVALLSSDKPKAKQLSSEDLQEFLLEHFDSACQKSDRKKQRIMEIQQFSTMVDYWLQTMTPPELIKQIVKYVKHVPDYVGSSHFFGMLDTLMANDVNEFTLLEALATSNMLNVHNSTLMNRMLSFYQIRGKHNITDALLELVQHKTDASSTLALIVGALSSNNKQSALQWLQKFQDQSLSIPSSLFMDLLYFFRPSDSDVEAQLGYQEFVSHLVKYQFGGLKPEVVKQSDYTSDAIGDCTAIIAKLETADTKDLLQLITNQLVAADDMRFTKSLVDQLVYHYLKSGEYYMAMKWVAHSMREFKLPLSEVTLFHMVEYHRVANHLKLLRFWEQQLIYRNIATYSESKYLAGSTFYLPPGSVRDKQIADRLEHIVNLSNTGQMLEIIKLLGQQQQDNEEYALIFGWEFVLNTNIRRKLFNSALIEQYDQNDHDLKPIIEKLDSYTTEKLNNLKEHDKHSIILLSYRFWRLSGAGDADAIFSLFAKESDAIQRNKFYAFDIVSIVLYNLFHSQHLASRVQAANPAENQSPKALNLWIRLSKTLRTFQKIDRSHHPLSNPLIF</sequence>
<keyword evidence="2" id="KW-1185">Reference proteome</keyword>
<dbReference type="Proteomes" id="UP000001396">
    <property type="component" value="Unassembled WGS sequence"/>
</dbReference>
<gene>
    <name evidence="1" type="ORF">PPL_03114</name>
</gene>
<dbReference type="InParanoid" id="D3B3Z3"/>
<reference evidence="1 2" key="1">
    <citation type="journal article" date="2011" name="Genome Res.">
        <title>Phylogeny-wide analysis of social amoeba genomes highlights ancient origins for complex intercellular communication.</title>
        <authorList>
            <person name="Heidel A.J."/>
            <person name="Lawal H.M."/>
            <person name="Felder M."/>
            <person name="Schilde C."/>
            <person name="Helps N.R."/>
            <person name="Tunggal B."/>
            <person name="Rivero F."/>
            <person name="John U."/>
            <person name="Schleicher M."/>
            <person name="Eichinger L."/>
            <person name="Platzer M."/>
            <person name="Noegel A.A."/>
            <person name="Schaap P."/>
            <person name="Gloeckner G."/>
        </authorList>
    </citation>
    <scope>NUCLEOTIDE SEQUENCE [LARGE SCALE GENOMIC DNA]</scope>
    <source>
        <strain evidence="2">ATCC 26659 / Pp 5 / PN500</strain>
    </source>
</reference>
<evidence type="ECO:0000313" key="1">
    <source>
        <dbReference type="EMBL" id="EFA84041.1"/>
    </source>
</evidence>
<comment type="caution">
    <text evidence="1">The sequence shown here is derived from an EMBL/GenBank/DDBJ whole genome shotgun (WGS) entry which is preliminary data.</text>
</comment>